<sequence>MGRKVVYKLGYSIKPGTAQGNLPKKTRGLLLQLQLAEESKQYEEADALLNQLGDLYEEAEDIPKTIDIAKRELRLALVLSGTAALKTKTRALCRLSEGYRELEQFQAAIDYSKQYIAVAQELKDESEQLHSFFQLALAYTARWESNEQLPNDNKDAEKAWRHAAALVKNVPKEAKEDAKADINLNLGITYKHAGEYDKAIQHMSKALEHYRRQGNRAHEAKAYFNLGSCYHEKGDAEESIQYALKEQQILHSMGDVVNEARTFWDIALRCREYWRYGQALDALRSYKNLCEVLDDEDGRKAAFTAIREVEECISKQQRIEELSTALMQPHQQQDLRKYFDVLGERGELLLSIGKTAQSIKDFEEQKRLSFALKLSKQRLEKLLYHLGLSYAGEGRYHDAIRAYREALDKFAGDNRERLALLVKLADAYHETGASYDTISRSYEDVVKLAHRLSDLEIQKEGLHQLVWINQKHHYAAKADAYSARLKYVEDLLEKAQNSETPEDSFDPDLGSADPDMMTDAESDLENVGPLDRSHGANSADISHKPLQSHPRNELPSPQLRTAQQSTVASNARKQKTSKYQIHTIGNEIESVNEQISPGTLLKVSTCISPSRSPEIKRKEQPQMCDKKHSIKKRLRIDDSSSPPIPRFDQPNDLAPLPQSNRTKSRHNQTLSTMRSPFHQPSSSPTQLPPPIDVNQDTSIRRPSKPRSPIVIIDETPGRQMSVSPAPRLLFQDKLQRRATTPVNSIHQRTPGSTGSSVKSTTSGRSGQQSVERPMKIRVVIKDPQEKDEIFAISCPNGPNGTPKTIGWLMDEARRRYNDIYHTKPPILKFVTTDPETSEEETLGKEEVISHILVNKQKVIAIKAPGTPDTPKSGS</sequence>
<dbReference type="Gene3D" id="1.25.40.10">
    <property type="entry name" value="Tetratricopeptide repeat domain"/>
    <property type="match status" value="3"/>
</dbReference>
<feature type="region of interest" description="Disordered" evidence="2">
    <location>
        <begin position="495"/>
        <end position="575"/>
    </location>
</feature>
<dbReference type="EMBL" id="KQ257457">
    <property type="protein sequence ID" value="KNC99552.1"/>
    <property type="molecule type" value="Genomic_DNA"/>
</dbReference>
<dbReference type="PROSITE" id="PS50005">
    <property type="entry name" value="TPR"/>
    <property type="match status" value="2"/>
</dbReference>
<feature type="compositionally biased region" description="Low complexity" evidence="2">
    <location>
        <begin position="749"/>
        <end position="766"/>
    </location>
</feature>
<dbReference type="Proteomes" id="UP000053201">
    <property type="component" value="Unassembled WGS sequence"/>
</dbReference>
<feature type="compositionally biased region" description="Polar residues" evidence="2">
    <location>
        <begin position="558"/>
        <end position="571"/>
    </location>
</feature>
<dbReference type="PROSITE" id="PS50293">
    <property type="entry name" value="TPR_REGION"/>
    <property type="match status" value="1"/>
</dbReference>
<evidence type="ECO:0000256" key="2">
    <source>
        <dbReference type="SAM" id="MobiDB-lite"/>
    </source>
</evidence>
<dbReference type="STRING" id="645134.A0A0L0HEN1"/>
<evidence type="ECO:0000313" key="4">
    <source>
        <dbReference type="Proteomes" id="UP000053201"/>
    </source>
</evidence>
<dbReference type="VEuPathDB" id="FungiDB:SPPG_04941"/>
<dbReference type="GeneID" id="27688366"/>
<proteinExistence type="predicted"/>
<evidence type="ECO:0000256" key="1">
    <source>
        <dbReference type="PROSITE-ProRule" id="PRU00339"/>
    </source>
</evidence>
<dbReference type="OrthoDB" id="286233at2759"/>
<feature type="region of interest" description="Disordered" evidence="2">
    <location>
        <begin position="739"/>
        <end position="774"/>
    </location>
</feature>
<reference evidence="3 4" key="1">
    <citation type="submission" date="2009-08" db="EMBL/GenBank/DDBJ databases">
        <title>The Genome Sequence of Spizellomyces punctatus strain DAOM BR117.</title>
        <authorList>
            <consortium name="The Broad Institute Genome Sequencing Platform"/>
            <person name="Russ C."/>
            <person name="Cuomo C."/>
            <person name="Shea T."/>
            <person name="Young S.K."/>
            <person name="Zeng Q."/>
            <person name="Koehrsen M."/>
            <person name="Haas B."/>
            <person name="Borodovsky M."/>
            <person name="Guigo R."/>
            <person name="Alvarado L."/>
            <person name="Berlin A."/>
            <person name="Bochicchio J."/>
            <person name="Borenstein D."/>
            <person name="Chapman S."/>
            <person name="Chen Z."/>
            <person name="Engels R."/>
            <person name="Freedman E."/>
            <person name="Gellesch M."/>
            <person name="Goldberg J."/>
            <person name="Griggs A."/>
            <person name="Gujja S."/>
            <person name="Heiman D."/>
            <person name="Hepburn T."/>
            <person name="Howarth C."/>
            <person name="Jen D."/>
            <person name="Larson L."/>
            <person name="Lewis B."/>
            <person name="Mehta T."/>
            <person name="Park D."/>
            <person name="Pearson M."/>
            <person name="Roberts A."/>
            <person name="Saif S."/>
            <person name="Shenoy N."/>
            <person name="Sisk P."/>
            <person name="Stolte C."/>
            <person name="Sykes S."/>
            <person name="Thomson T."/>
            <person name="Walk T."/>
            <person name="White J."/>
            <person name="Yandava C."/>
            <person name="Burger G."/>
            <person name="Gray M.W."/>
            <person name="Holland P.W.H."/>
            <person name="King N."/>
            <person name="Lang F.B.F."/>
            <person name="Roger A.J."/>
            <person name="Ruiz-Trillo I."/>
            <person name="Lander E."/>
            <person name="Nusbaum C."/>
        </authorList>
    </citation>
    <scope>NUCLEOTIDE SEQUENCE [LARGE SCALE GENOMIC DNA]</scope>
    <source>
        <strain evidence="3 4">DAOM BR117</strain>
    </source>
</reference>
<feature type="compositionally biased region" description="Polar residues" evidence="2">
    <location>
        <begin position="657"/>
        <end position="674"/>
    </location>
</feature>
<dbReference type="InParanoid" id="A0A0L0HEN1"/>
<dbReference type="PANTHER" id="PTHR10098">
    <property type="entry name" value="RAPSYN-RELATED"/>
    <property type="match status" value="1"/>
</dbReference>
<name>A0A0L0HEN1_SPIPD</name>
<dbReference type="AlphaFoldDB" id="A0A0L0HEN1"/>
<dbReference type="RefSeq" id="XP_016607592.1">
    <property type="nucleotide sequence ID" value="XM_016753182.1"/>
</dbReference>
<dbReference type="PANTHER" id="PTHR10098:SF108">
    <property type="entry name" value="TETRATRICOPEPTIDE REPEAT PROTEIN 28"/>
    <property type="match status" value="1"/>
</dbReference>
<gene>
    <name evidence="3" type="ORF">SPPG_04941</name>
</gene>
<evidence type="ECO:0000313" key="3">
    <source>
        <dbReference type="EMBL" id="KNC99552.1"/>
    </source>
</evidence>
<dbReference type="InterPro" id="IPR011990">
    <property type="entry name" value="TPR-like_helical_dom_sf"/>
</dbReference>
<protein>
    <submittedName>
        <fullName evidence="3">Uncharacterized protein</fullName>
    </submittedName>
</protein>
<dbReference type="SUPFAM" id="SSF48452">
    <property type="entry name" value="TPR-like"/>
    <property type="match status" value="2"/>
</dbReference>
<feature type="compositionally biased region" description="Basic and acidic residues" evidence="2">
    <location>
        <begin position="613"/>
        <end position="627"/>
    </location>
</feature>
<dbReference type="InterPro" id="IPR019734">
    <property type="entry name" value="TPR_rpt"/>
</dbReference>
<dbReference type="Pfam" id="PF13181">
    <property type="entry name" value="TPR_8"/>
    <property type="match status" value="1"/>
</dbReference>
<keyword evidence="4" id="KW-1185">Reference proteome</keyword>
<keyword evidence="1" id="KW-0802">TPR repeat</keyword>
<feature type="region of interest" description="Disordered" evidence="2">
    <location>
        <begin position="609"/>
        <end position="725"/>
    </location>
</feature>
<dbReference type="SMART" id="SM00028">
    <property type="entry name" value="TPR"/>
    <property type="match status" value="5"/>
</dbReference>
<dbReference type="Pfam" id="PF13424">
    <property type="entry name" value="TPR_12"/>
    <property type="match status" value="1"/>
</dbReference>
<feature type="repeat" description="TPR" evidence="1">
    <location>
        <begin position="380"/>
        <end position="413"/>
    </location>
</feature>
<accession>A0A0L0HEN1</accession>
<organism evidence="3 4">
    <name type="scientific">Spizellomyces punctatus (strain DAOM BR117)</name>
    <dbReference type="NCBI Taxonomy" id="645134"/>
    <lineage>
        <taxon>Eukaryota</taxon>
        <taxon>Fungi</taxon>
        <taxon>Fungi incertae sedis</taxon>
        <taxon>Chytridiomycota</taxon>
        <taxon>Chytridiomycota incertae sedis</taxon>
        <taxon>Chytridiomycetes</taxon>
        <taxon>Spizellomycetales</taxon>
        <taxon>Spizellomycetaceae</taxon>
        <taxon>Spizellomyces</taxon>
    </lineage>
</organism>
<feature type="repeat" description="TPR" evidence="1">
    <location>
        <begin position="180"/>
        <end position="213"/>
    </location>
</feature>